<evidence type="ECO:0000313" key="3">
    <source>
        <dbReference type="EMBL" id="ERK05105.1"/>
    </source>
</evidence>
<dbReference type="EMBL" id="AVQI01000002">
    <property type="protein sequence ID" value="ERK05105.1"/>
    <property type="molecule type" value="Genomic_DNA"/>
</dbReference>
<keyword evidence="1" id="KW-0472">Membrane</keyword>
<evidence type="ECO:0000313" key="5">
    <source>
        <dbReference type="Proteomes" id="UP000016646"/>
    </source>
</evidence>
<dbReference type="Proteomes" id="UP000016412">
    <property type="component" value="Unassembled WGS sequence"/>
</dbReference>
<evidence type="ECO:0000313" key="2">
    <source>
        <dbReference type="EMBL" id="ERF61708.1"/>
    </source>
</evidence>
<evidence type="ECO:0008006" key="6">
    <source>
        <dbReference type="Google" id="ProtNLM"/>
    </source>
</evidence>
<gene>
    <name evidence="3" type="ORF">HMPREF0860_1608</name>
    <name evidence="2" type="ORF">HMPREF1325_1344</name>
</gene>
<dbReference type="OrthoDB" id="8641246at2"/>
<dbReference type="PATRIC" id="fig|1125725.3.peg.228"/>
<protein>
    <recommendedName>
        <fullName evidence="6">Phage tail protein</fullName>
    </recommendedName>
</protein>
<keyword evidence="1" id="KW-1133">Transmembrane helix</keyword>
<evidence type="ECO:0000313" key="4">
    <source>
        <dbReference type="Proteomes" id="UP000016412"/>
    </source>
</evidence>
<sequence length="1341" mass="148925">MKALVYKNLSDAFDVVDIPVGKPVNHVIEIDREHTVVIVNGKTQPADYIVQENDMIIIRTVPAAISTAALITAIVVGVIAIGAGVYAGVKAYQAREAAKRAEQEIEKMKNRSKDGVVNLPYIKGASNTVATGKTEPYIIGEHLFTPYILNSGGKYQGYSVIGGKNGKDQFYIVVLEGGFKKQVLRRLRSDDVTLKTWSGDTPQEGVYQFDEGAFYDAESLIEIAQDGKPFDTPEFNKKIVQQTLNDNLRKKDDEQYEDLIYTLERYSMAADVCILFNGLLAYDDKGNKTDRTVVIAPSYSLDGGKTWTVFDFNQNGAHQNVFIYKTLNQLRFNAHIDFDFNKVKNLNQPIMIKLSCNTPKYKGSAYDQCYVQWVQSTIYNPDESKTGFVPEKIIGETEAKLSTTIGLKIKSTTSNQDKLKKINVITCGTARTWNGVQWSAEKTPTRNPAAWLLEVLTSPTHTPSQCDDSEIDLASFGALYEFCKREKLTCDMVLVDGEPKENVLQKICQTCYATLYQDIYGKISVVSDSKKENAIAVLNEQNLISFSYEKDLARRTDGIKIKYISRAADYAEDTCLVMRKGAVRDSESILRDMNVTGITEYKQIVKYARYVMACDELRPKTATARVGKEGIFFTPLAKVLVQHPSLKIGLGSAQVKAVVTEGTNITALRLYEPVTLDTTHDFTVIIQCIGNDYCTPLTRAIKRYNGRTREIEFTEPIPLTSPIQPHAGDILSYGYQTETVTSQMLITGIQPDDDGYTLTLVDYNEAIYDTGDIPDYTPNISQSGDGATGTIPAQAVTPEDLARVQRTIISPSFYVLDVSPEIQSVPCKADGTLFDNTATVEIVAKLYFGIDDTDKGINRSAALEDGTIVGTWDDNVLTIPVSLLTSNTLRVFITVSDSENRTRTAIATVNKLYAGDTPFTYIMRLSENAVRVSEDKEIIPAKIAAQKLIKSGADYIDTDYGNITVSIDGGKEQSVKTGDVFVFIETDNGFLGDDAGRFILFDDADYAANGVKIPYGAKQLIFRYRTPENVIIQSETVPVLYDGAKGDKGQRGSSYWGTKKPDEAVYGDYYLDVNDGYIYEYSATYNAWVKITDYTDFRYKQAMNDMLSVAEHAPNVQFLAVVNAWVKNLVAGTALINELFAKNIIAQNKIASSNYYDKHGNHTGNGFLIDAQTGKLFANDGIFNGEINATKGTLNHVTVNGFYESNTTPFQPIAMLNLGYNHGIIQLINNKNVASVLRVDVGKYLIHLNNPVRLKTHIYNGNRYIDVFVLGNAADSFESGFQNNIFMTPNWLRNYVDGRLSVDSDGYAIVSYLEIYFSDNNSDSYQDPISAQCFIFGTETD</sequence>
<keyword evidence="1" id="KW-0812">Transmembrane</keyword>
<name>U2MTZ5_TRESO</name>
<evidence type="ECO:0000256" key="1">
    <source>
        <dbReference type="SAM" id="Phobius"/>
    </source>
</evidence>
<comment type="caution">
    <text evidence="2">The sequence shown here is derived from an EMBL/GenBank/DDBJ whole genome shotgun (WGS) entry which is preliminary data.</text>
</comment>
<dbReference type="eggNOG" id="COG4733">
    <property type="taxonomic scope" value="Bacteria"/>
</dbReference>
<feature type="transmembrane region" description="Helical" evidence="1">
    <location>
        <begin position="63"/>
        <end position="89"/>
    </location>
</feature>
<accession>U2MTZ5</accession>
<keyword evidence="5" id="KW-1185">Reference proteome</keyword>
<organism evidence="2 4">
    <name type="scientific">Treponema socranskii subsp. socranskii VPI DR56BR1116 = ATCC 35536</name>
    <dbReference type="NCBI Taxonomy" id="1125725"/>
    <lineage>
        <taxon>Bacteria</taxon>
        <taxon>Pseudomonadati</taxon>
        <taxon>Spirochaetota</taxon>
        <taxon>Spirochaetia</taxon>
        <taxon>Spirochaetales</taxon>
        <taxon>Treponemataceae</taxon>
        <taxon>Treponema</taxon>
    </lineage>
</organism>
<dbReference type="STRING" id="1125725.HMPREF1325_1344"/>
<proteinExistence type="predicted"/>
<dbReference type="Proteomes" id="UP000016646">
    <property type="component" value="Unassembled WGS sequence"/>
</dbReference>
<dbReference type="EMBL" id="AUZJ01000005">
    <property type="protein sequence ID" value="ERF61708.1"/>
    <property type="molecule type" value="Genomic_DNA"/>
</dbReference>
<reference evidence="4 5" key="1">
    <citation type="submission" date="2013-08" db="EMBL/GenBank/DDBJ databases">
        <authorList>
            <person name="Durkin A.S."/>
            <person name="Haft D.R."/>
            <person name="McCorrison J."/>
            <person name="Torralba M."/>
            <person name="Gillis M."/>
            <person name="Haft D.H."/>
            <person name="Methe B."/>
            <person name="Sutton G."/>
            <person name="Nelson K.E."/>
        </authorList>
    </citation>
    <scope>NUCLEOTIDE SEQUENCE [LARGE SCALE GENOMIC DNA]</scope>
    <source>
        <strain evidence="3 5">ATCC 35536</strain>
        <strain evidence="2 4">VPI DR56BR1116</strain>
    </source>
</reference>
<dbReference type="RefSeq" id="WP_021329255.1">
    <property type="nucleotide sequence ID" value="NZ_AUZJ01000005.1"/>
</dbReference>